<organism evidence="5 6">
    <name type="scientific">Lagenidium giganteum</name>
    <dbReference type="NCBI Taxonomy" id="4803"/>
    <lineage>
        <taxon>Eukaryota</taxon>
        <taxon>Sar</taxon>
        <taxon>Stramenopiles</taxon>
        <taxon>Oomycota</taxon>
        <taxon>Peronosporomycetes</taxon>
        <taxon>Pythiales</taxon>
        <taxon>Pythiaceae</taxon>
    </lineage>
</organism>
<dbReference type="InterPro" id="IPR008922">
    <property type="entry name" value="Di-copper_centre_dom_sf"/>
</dbReference>
<evidence type="ECO:0000313" key="5">
    <source>
        <dbReference type="EMBL" id="DBA01466.1"/>
    </source>
</evidence>
<feature type="domain" description="Tyrosinase copper-binding" evidence="4">
    <location>
        <begin position="220"/>
        <end position="231"/>
    </location>
</feature>
<dbReference type="GO" id="GO:0046872">
    <property type="term" value="F:metal ion binding"/>
    <property type="evidence" value="ECO:0007669"/>
    <property type="project" value="UniProtKB-KW"/>
</dbReference>
<keyword evidence="2" id="KW-0186">Copper</keyword>
<evidence type="ECO:0000313" key="6">
    <source>
        <dbReference type="Proteomes" id="UP001146120"/>
    </source>
</evidence>
<dbReference type="PRINTS" id="PR00092">
    <property type="entry name" value="TYROSINASE"/>
</dbReference>
<dbReference type="InterPro" id="IPR002227">
    <property type="entry name" value="Tyrosinase_Cu-bd"/>
</dbReference>
<keyword evidence="6" id="KW-1185">Reference proteome</keyword>
<feature type="domain" description="Tyrosinase copper-binding" evidence="3">
    <location>
        <begin position="38"/>
        <end position="55"/>
    </location>
</feature>
<reference evidence="5" key="2">
    <citation type="journal article" date="2023" name="Microbiol Resour">
        <title>Decontamination and Annotation of the Draft Genome Sequence of the Oomycete Lagenidium giganteum ARSEF 373.</title>
        <authorList>
            <person name="Morgan W.R."/>
            <person name="Tartar A."/>
        </authorList>
    </citation>
    <scope>NUCLEOTIDE SEQUENCE</scope>
    <source>
        <strain evidence="5">ARSEF 373</strain>
    </source>
</reference>
<dbReference type="PANTHER" id="PTHR11474">
    <property type="entry name" value="TYROSINASE FAMILY MEMBER"/>
    <property type="match status" value="1"/>
</dbReference>
<dbReference type="SUPFAM" id="SSF48056">
    <property type="entry name" value="Di-copper centre-containing domain"/>
    <property type="match status" value="1"/>
</dbReference>
<proteinExistence type="predicted"/>
<evidence type="ECO:0000256" key="2">
    <source>
        <dbReference type="ARBA" id="ARBA00023008"/>
    </source>
</evidence>
<protein>
    <recommendedName>
        <fullName evidence="3 4">Tyrosinase copper-binding domain-containing protein</fullName>
    </recommendedName>
</protein>
<dbReference type="Pfam" id="PF00264">
    <property type="entry name" value="Tyrosinase"/>
    <property type="match status" value="1"/>
</dbReference>
<dbReference type="Proteomes" id="UP001146120">
    <property type="component" value="Unassembled WGS sequence"/>
</dbReference>
<evidence type="ECO:0000259" key="3">
    <source>
        <dbReference type="PROSITE" id="PS00497"/>
    </source>
</evidence>
<dbReference type="EMBL" id="DAKRPA010000047">
    <property type="protein sequence ID" value="DBA01466.1"/>
    <property type="molecule type" value="Genomic_DNA"/>
</dbReference>
<evidence type="ECO:0000259" key="4">
    <source>
        <dbReference type="PROSITE" id="PS00498"/>
    </source>
</evidence>
<comment type="caution">
    <text evidence="5">The sequence shown here is derived from an EMBL/GenBank/DDBJ whole genome shotgun (WGS) entry which is preliminary data.</text>
</comment>
<evidence type="ECO:0000256" key="1">
    <source>
        <dbReference type="ARBA" id="ARBA00022723"/>
    </source>
</evidence>
<keyword evidence="1" id="KW-0479">Metal-binding</keyword>
<reference evidence="5" key="1">
    <citation type="submission" date="2022-11" db="EMBL/GenBank/DDBJ databases">
        <authorList>
            <person name="Morgan W.R."/>
            <person name="Tartar A."/>
        </authorList>
    </citation>
    <scope>NUCLEOTIDE SEQUENCE</scope>
    <source>
        <strain evidence="5">ARSEF 373</strain>
    </source>
</reference>
<accession>A0AAV2Z294</accession>
<dbReference type="GO" id="GO:0016491">
    <property type="term" value="F:oxidoreductase activity"/>
    <property type="evidence" value="ECO:0007669"/>
    <property type="project" value="InterPro"/>
</dbReference>
<dbReference type="PROSITE" id="PS00498">
    <property type="entry name" value="TYROSINASE_2"/>
    <property type="match status" value="1"/>
</dbReference>
<dbReference type="PANTHER" id="PTHR11474:SF126">
    <property type="entry name" value="TYROSINASE-LIKE PROTEIN TYR-1-RELATED"/>
    <property type="match status" value="1"/>
</dbReference>
<sequence length="301" mass="33228">MTNSTELYLGAVQKAMEAGHQHRFTEIHAEHTNTLYAHNTCGFMLWHRRFLLAYEQMLRSMGPEYAQLTLPYWNYFDDASKQMATKVPCNSLEGCSSFLRDFGGGGESDDAVGQSQIVAGINIEYGTCVANGVAAHACAHSDGLESGHCEGCIMRGHWAAQNKILESVGPDFLTMLNVFNRTAGNADAHGLLSTTVERRYHNAVHNALGGTMGDMPSPFDPIFYGHHSTVDMALFIFNRCRYDPTGKIDIESARRDTTFDLFAGCGDVSKFKPTSTFFSGMGTKYRDFIDAENLGALSYSY</sequence>
<dbReference type="PROSITE" id="PS00497">
    <property type="entry name" value="TYROSINASE_1"/>
    <property type="match status" value="1"/>
</dbReference>
<dbReference type="AlphaFoldDB" id="A0AAV2Z294"/>
<name>A0AAV2Z294_9STRA</name>
<dbReference type="Gene3D" id="1.10.1280.10">
    <property type="entry name" value="Di-copper center containing domain from catechol oxidase"/>
    <property type="match status" value="1"/>
</dbReference>
<dbReference type="InterPro" id="IPR050316">
    <property type="entry name" value="Tyrosinase/Hemocyanin"/>
</dbReference>
<gene>
    <name evidence="5" type="ORF">N0F65_005585</name>
</gene>